<dbReference type="AlphaFoldDB" id="A0A5B8JCL1"/>
<dbReference type="Gene3D" id="3.40.225.10">
    <property type="entry name" value="Class II aldolase/adducin N-terminal domain"/>
    <property type="match status" value="1"/>
</dbReference>
<dbReference type="InterPro" id="IPR051017">
    <property type="entry name" value="Aldolase-II_Adducin_sf"/>
</dbReference>
<dbReference type="KEGG" id="sqz:FQU76_00570"/>
<evidence type="ECO:0000313" key="4">
    <source>
        <dbReference type="Proteomes" id="UP000320580"/>
    </source>
</evidence>
<dbReference type="InterPro" id="IPR036409">
    <property type="entry name" value="Aldolase_II/adducin_N_sf"/>
</dbReference>
<comment type="similarity">
    <text evidence="1">Belongs to the aldolase class II family.</text>
</comment>
<dbReference type="InterPro" id="IPR001303">
    <property type="entry name" value="Aldolase_II/adducin_N"/>
</dbReference>
<evidence type="ECO:0000259" key="2">
    <source>
        <dbReference type="SMART" id="SM01007"/>
    </source>
</evidence>
<protein>
    <submittedName>
        <fullName evidence="3">Class II aldolase/adducin family protein</fullName>
    </submittedName>
</protein>
<evidence type="ECO:0000256" key="1">
    <source>
        <dbReference type="ARBA" id="ARBA00037961"/>
    </source>
</evidence>
<dbReference type="FunFam" id="3.40.225.10:FF:000009">
    <property type="entry name" value="Class II aldolase/adducin N-terminal"/>
    <property type="match status" value="1"/>
</dbReference>
<dbReference type="OrthoDB" id="3729465at2"/>
<sequence>MNITHEELSLEGLEPIPDAVLAANYSPEIPAGYDDPAQERRYRKERLAGALRLFALFGFDEGVAGHISARDPEYPHLFWVNPFLIPFAHVKVSDLSLVDEHGNVLKGKYPISKPAFVIHASIHRHRPDVVGAAHAHSIYGKALSATDQFIEPLTQDAAVFYQDQASFDDYSGVLEDPDEGNRLATALGDKKAIILRNHGHLTVGKSVDSAAYWYITMERSAQTQLVAKAAGPTREISPEYAKLTYDQTGMDEAGWMQFQPLYDHIVRTQPDLLD</sequence>
<gene>
    <name evidence="3" type="ORF">FQU76_00570</name>
</gene>
<organism evidence="3 4">
    <name type="scientific">Streptomyces qinzhouensis</name>
    <dbReference type="NCBI Taxonomy" id="2599401"/>
    <lineage>
        <taxon>Bacteria</taxon>
        <taxon>Bacillati</taxon>
        <taxon>Actinomycetota</taxon>
        <taxon>Actinomycetes</taxon>
        <taxon>Kitasatosporales</taxon>
        <taxon>Streptomycetaceae</taxon>
        <taxon>Streptomyces</taxon>
    </lineage>
</organism>
<dbReference type="GO" id="GO:0051015">
    <property type="term" value="F:actin filament binding"/>
    <property type="evidence" value="ECO:0007669"/>
    <property type="project" value="TreeGrafter"/>
</dbReference>
<reference evidence="3 4" key="1">
    <citation type="submission" date="2019-07" db="EMBL/GenBank/DDBJ databases">
        <authorList>
            <person name="Zhu P."/>
        </authorList>
    </citation>
    <scope>NUCLEOTIDE SEQUENCE [LARGE SCALE GENOMIC DNA]</scope>
    <source>
        <strain evidence="3 4">SSL-25</strain>
    </source>
</reference>
<dbReference type="RefSeq" id="WP_146478545.1">
    <property type="nucleotide sequence ID" value="NZ_CP042266.1"/>
</dbReference>
<dbReference type="GO" id="GO:0005856">
    <property type="term" value="C:cytoskeleton"/>
    <property type="evidence" value="ECO:0007669"/>
    <property type="project" value="TreeGrafter"/>
</dbReference>
<dbReference type="PANTHER" id="PTHR10672:SF3">
    <property type="entry name" value="PROTEIN HU-LI TAI SHAO"/>
    <property type="match status" value="1"/>
</dbReference>
<dbReference type="EMBL" id="CP042266">
    <property type="protein sequence ID" value="QDY75233.1"/>
    <property type="molecule type" value="Genomic_DNA"/>
</dbReference>
<dbReference type="NCBIfam" id="NF004855">
    <property type="entry name" value="PRK06208.1"/>
    <property type="match status" value="1"/>
</dbReference>
<dbReference type="SMART" id="SM01007">
    <property type="entry name" value="Aldolase_II"/>
    <property type="match status" value="1"/>
</dbReference>
<dbReference type="Pfam" id="PF00596">
    <property type="entry name" value="Aldolase_II"/>
    <property type="match status" value="1"/>
</dbReference>
<dbReference type="SUPFAM" id="SSF53639">
    <property type="entry name" value="AraD/HMP-PK domain-like"/>
    <property type="match status" value="1"/>
</dbReference>
<keyword evidence="4" id="KW-1185">Reference proteome</keyword>
<name>A0A5B8JCL1_9ACTN</name>
<accession>A0A5B8JCL1</accession>
<feature type="domain" description="Class II aldolase/adducin N-terminal" evidence="2">
    <location>
        <begin position="45"/>
        <end position="225"/>
    </location>
</feature>
<dbReference type="Proteomes" id="UP000320580">
    <property type="component" value="Chromosome"/>
</dbReference>
<proteinExistence type="inferred from homology"/>
<evidence type="ECO:0000313" key="3">
    <source>
        <dbReference type="EMBL" id="QDY75233.1"/>
    </source>
</evidence>
<dbReference type="PANTHER" id="PTHR10672">
    <property type="entry name" value="ADDUCIN"/>
    <property type="match status" value="1"/>
</dbReference>